<proteinExistence type="predicted"/>
<reference evidence="1" key="1">
    <citation type="submission" date="2014-09" db="EMBL/GenBank/DDBJ databases">
        <authorList>
            <person name="Magalhaes I.L.F."/>
            <person name="Oliveira U."/>
            <person name="Santos F.R."/>
            <person name="Vidigal T.H.D.A."/>
            <person name="Brescovit A.D."/>
            <person name="Santos A.J."/>
        </authorList>
    </citation>
    <scope>NUCLEOTIDE SEQUENCE</scope>
    <source>
        <tissue evidence="1">Shoot tissue taken approximately 20 cm above the soil surface</tissue>
    </source>
</reference>
<accession>A0A0A8Y1P2</accession>
<reference evidence="1" key="2">
    <citation type="journal article" date="2015" name="Data Brief">
        <title>Shoot transcriptome of the giant reed, Arundo donax.</title>
        <authorList>
            <person name="Barrero R.A."/>
            <person name="Guerrero F.D."/>
            <person name="Moolhuijzen P."/>
            <person name="Goolsby J.A."/>
            <person name="Tidwell J."/>
            <person name="Bellgard S.E."/>
            <person name="Bellgard M.I."/>
        </authorList>
    </citation>
    <scope>NUCLEOTIDE SEQUENCE</scope>
    <source>
        <tissue evidence="1">Shoot tissue taken approximately 20 cm above the soil surface</tissue>
    </source>
</reference>
<protein>
    <submittedName>
        <fullName evidence="1">Uncharacterized protein</fullName>
    </submittedName>
</protein>
<name>A0A0A8Y1P2_ARUDO</name>
<evidence type="ECO:0000313" key="1">
    <source>
        <dbReference type="EMBL" id="JAD19030.1"/>
    </source>
</evidence>
<organism evidence="1">
    <name type="scientific">Arundo donax</name>
    <name type="common">Giant reed</name>
    <name type="synonym">Donax arundinaceus</name>
    <dbReference type="NCBI Taxonomy" id="35708"/>
    <lineage>
        <taxon>Eukaryota</taxon>
        <taxon>Viridiplantae</taxon>
        <taxon>Streptophyta</taxon>
        <taxon>Embryophyta</taxon>
        <taxon>Tracheophyta</taxon>
        <taxon>Spermatophyta</taxon>
        <taxon>Magnoliopsida</taxon>
        <taxon>Liliopsida</taxon>
        <taxon>Poales</taxon>
        <taxon>Poaceae</taxon>
        <taxon>PACMAD clade</taxon>
        <taxon>Arundinoideae</taxon>
        <taxon>Arundineae</taxon>
        <taxon>Arundo</taxon>
    </lineage>
</organism>
<dbReference type="AlphaFoldDB" id="A0A0A8Y1P2"/>
<dbReference type="EMBL" id="GBRH01278865">
    <property type="protein sequence ID" value="JAD19030.1"/>
    <property type="molecule type" value="Transcribed_RNA"/>
</dbReference>
<sequence>MLPSLARPSTMVSMVAEGEEMVAFRLCSCSSTLASLERGLDGTLADLRWQAMLGMKWKL</sequence>